<sequence length="78" mass="8615">MINPTRIHSGPLLTAPTPRDQDPFIEALPWALSGPFLEEEPHLTLFAELRQVSRIGIELGNWSDMRHLAGIALTGSTI</sequence>
<dbReference type="Proteomes" id="UP000595662">
    <property type="component" value="Chromosome 1"/>
</dbReference>
<dbReference type="GeneID" id="90952526"/>
<reference evidence="1 2" key="1">
    <citation type="submission" date="2020-08" db="EMBL/GenBank/DDBJ databases">
        <title>The completed genome sequence of the pathogenic ascomycete fungus Penicillium digitatum.</title>
        <authorList>
            <person name="Wang M."/>
        </authorList>
    </citation>
    <scope>NUCLEOTIDE SEQUENCE [LARGE SCALE GENOMIC DNA]</scope>
    <source>
        <strain evidence="1 2">PdW03</strain>
    </source>
</reference>
<evidence type="ECO:0000313" key="1">
    <source>
        <dbReference type="EMBL" id="QQK40790.1"/>
    </source>
</evidence>
<evidence type="ECO:0000313" key="2">
    <source>
        <dbReference type="Proteomes" id="UP000595662"/>
    </source>
</evidence>
<accession>A0A7T7BIA0</accession>
<name>A0A7T7BIA0_PENDI</name>
<dbReference type="EMBL" id="CP060774">
    <property type="protein sequence ID" value="QQK40790.1"/>
    <property type="molecule type" value="Genomic_DNA"/>
</dbReference>
<gene>
    <name evidence="1" type="ORF">Pdw03_3644</name>
</gene>
<dbReference type="AlphaFoldDB" id="A0A7T7BIA0"/>
<protein>
    <submittedName>
        <fullName evidence="1">Uncharacterized protein</fullName>
    </submittedName>
</protein>
<proteinExistence type="predicted"/>
<dbReference type="RefSeq" id="XP_065955950.1">
    <property type="nucleotide sequence ID" value="XM_066100550.1"/>
</dbReference>
<organism evidence="1 2">
    <name type="scientific">Penicillium digitatum</name>
    <name type="common">Green mold</name>
    <dbReference type="NCBI Taxonomy" id="36651"/>
    <lineage>
        <taxon>Eukaryota</taxon>
        <taxon>Fungi</taxon>
        <taxon>Dikarya</taxon>
        <taxon>Ascomycota</taxon>
        <taxon>Pezizomycotina</taxon>
        <taxon>Eurotiomycetes</taxon>
        <taxon>Eurotiomycetidae</taxon>
        <taxon>Eurotiales</taxon>
        <taxon>Aspergillaceae</taxon>
        <taxon>Penicillium</taxon>
    </lineage>
</organism>